<accession>A0A1I0WR14</accession>
<dbReference type="PANTHER" id="PTHR19879">
    <property type="entry name" value="TRANSCRIPTION INITIATION FACTOR TFIID"/>
    <property type="match status" value="1"/>
</dbReference>
<dbReference type="GO" id="GO:0046872">
    <property type="term" value="F:metal ion binding"/>
    <property type="evidence" value="ECO:0007669"/>
    <property type="project" value="UniProtKB-KW"/>
</dbReference>
<dbReference type="InterPro" id="IPR002327">
    <property type="entry name" value="Cyt_c_1A/1B"/>
</dbReference>
<keyword evidence="2 8" id="KW-0853">WD repeat</keyword>
<dbReference type="Gene3D" id="2.130.10.10">
    <property type="entry name" value="YVTN repeat-like/Quinoprotein amine dehydrogenase"/>
    <property type="match status" value="2"/>
</dbReference>
<dbReference type="InterPro" id="IPR019775">
    <property type="entry name" value="WD40_repeat_CS"/>
</dbReference>
<evidence type="ECO:0000256" key="2">
    <source>
        <dbReference type="ARBA" id="ARBA00022574"/>
    </source>
</evidence>
<dbReference type="OrthoDB" id="9805828at2"/>
<dbReference type="InterPro" id="IPR015943">
    <property type="entry name" value="WD40/YVTN_repeat-like_dom_sf"/>
</dbReference>
<protein>
    <submittedName>
        <fullName evidence="12">Cytochrome c</fullName>
    </submittedName>
</protein>
<proteinExistence type="predicted"/>
<keyword evidence="10" id="KW-0732">Signal</keyword>
<dbReference type="PRINTS" id="PR00320">
    <property type="entry name" value="GPROTEINBRPT"/>
</dbReference>
<name>A0A1I0WR14_9RHOB</name>
<dbReference type="PROSITE" id="PS50294">
    <property type="entry name" value="WD_REPEATS_REGION"/>
    <property type="match status" value="3"/>
</dbReference>
<dbReference type="GO" id="GO:0009055">
    <property type="term" value="F:electron transfer activity"/>
    <property type="evidence" value="ECO:0007669"/>
    <property type="project" value="InterPro"/>
</dbReference>
<feature type="chain" id="PRO_5011520616" evidence="10">
    <location>
        <begin position="19"/>
        <end position="428"/>
    </location>
</feature>
<dbReference type="InterPro" id="IPR036322">
    <property type="entry name" value="WD40_repeat_dom_sf"/>
</dbReference>
<dbReference type="InterPro" id="IPR001680">
    <property type="entry name" value="WD40_rpt"/>
</dbReference>
<keyword evidence="1" id="KW-0813">Transport</keyword>
<dbReference type="PROSITE" id="PS50082">
    <property type="entry name" value="WD_REPEATS_2"/>
    <property type="match status" value="4"/>
</dbReference>
<feature type="repeat" description="WD" evidence="8">
    <location>
        <begin position="101"/>
        <end position="132"/>
    </location>
</feature>
<evidence type="ECO:0000256" key="1">
    <source>
        <dbReference type="ARBA" id="ARBA00022448"/>
    </source>
</evidence>
<gene>
    <name evidence="12" type="ORF">SAMN05421688_1691</name>
</gene>
<evidence type="ECO:0000256" key="4">
    <source>
        <dbReference type="ARBA" id="ARBA00022723"/>
    </source>
</evidence>
<keyword evidence="13" id="KW-1185">Reference proteome</keyword>
<dbReference type="RefSeq" id="WP_092063026.1">
    <property type="nucleotide sequence ID" value="NZ_FOJU01000002.1"/>
</dbReference>
<feature type="domain" description="Cytochrome c" evidence="11">
    <location>
        <begin position="321"/>
        <end position="423"/>
    </location>
</feature>
<evidence type="ECO:0000256" key="10">
    <source>
        <dbReference type="SAM" id="SignalP"/>
    </source>
</evidence>
<dbReference type="SUPFAM" id="SSF50978">
    <property type="entry name" value="WD40 repeat-like"/>
    <property type="match status" value="1"/>
</dbReference>
<feature type="signal peptide" evidence="10">
    <location>
        <begin position="1"/>
        <end position="18"/>
    </location>
</feature>
<feature type="repeat" description="WD" evidence="8">
    <location>
        <begin position="142"/>
        <end position="182"/>
    </location>
</feature>
<dbReference type="PROSITE" id="PS00678">
    <property type="entry name" value="WD_REPEATS_1"/>
    <property type="match status" value="1"/>
</dbReference>
<dbReference type="SMART" id="SM00320">
    <property type="entry name" value="WD40"/>
    <property type="match status" value="7"/>
</dbReference>
<dbReference type="Gene3D" id="1.10.760.10">
    <property type="entry name" value="Cytochrome c-like domain"/>
    <property type="match status" value="1"/>
</dbReference>
<evidence type="ECO:0000259" key="11">
    <source>
        <dbReference type="PROSITE" id="PS51007"/>
    </source>
</evidence>
<keyword evidence="3 9" id="KW-0349">Heme</keyword>
<evidence type="ECO:0000256" key="5">
    <source>
        <dbReference type="ARBA" id="ARBA00022737"/>
    </source>
</evidence>
<evidence type="ECO:0000256" key="3">
    <source>
        <dbReference type="ARBA" id="ARBA00022617"/>
    </source>
</evidence>
<dbReference type="Proteomes" id="UP000198796">
    <property type="component" value="Unassembled WGS sequence"/>
</dbReference>
<dbReference type="Pfam" id="PF00034">
    <property type="entry name" value="Cytochrom_C"/>
    <property type="match status" value="1"/>
</dbReference>
<dbReference type="InterPro" id="IPR009056">
    <property type="entry name" value="Cyt_c-like_dom"/>
</dbReference>
<dbReference type="PANTHER" id="PTHR19879:SF9">
    <property type="entry name" value="TRANSCRIPTION INITIATION FACTOR TFIID SUBUNIT 5"/>
    <property type="match status" value="1"/>
</dbReference>
<dbReference type="STRING" id="871651.SAMN05421688_1691"/>
<dbReference type="InterPro" id="IPR020472">
    <property type="entry name" value="WD40_PAC1"/>
</dbReference>
<keyword evidence="7 9" id="KW-0408">Iron</keyword>
<keyword evidence="4 9" id="KW-0479">Metal-binding</keyword>
<evidence type="ECO:0000313" key="13">
    <source>
        <dbReference type="Proteomes" id="UP000198796"/>
    </source>
</evidence>
<dbReference type="PROSITE" id="PS51007">
    <property type="entry name" value="CYTC"/>
    <property type="match status" value="1"/>
</dbReference>
<dbReference type="EMBL" id="FOJU01000002">
    <property type="protein sequence ID" value="SFA91199.1"/>
    <property type="molecule type" value="Genomic_DNA"/>
</dbReference>
<dbReference type="GO" id="GO:0020037">
    <property type="term" value="F:heme binding"/>
    <property type="evidence" value="ECO:0007669"/>
    <property type="project" value="InterPro"/>
</dbReference>
<evidence type="ECO:0000256" key="8">
    <source>
        <dbReference type="PROSITE-ProRule" id="PRU00221"/>
    </source>
</evidence>
<keyword evidence="5" id="KW-0677">Repeat</keyword>
<dbReference type="InterPro" id="IPR036909">
    <property type="entry name" value="Cyt_c-like_dom_sf"/>
</dbReference>
<evidence type="ECO:0000313" key="12">
    <source>
        <dbReference type="EMBL" id="SFA91199.1"/>
    </source>
</evidence>
<dbReference type="AlphaFoldDB" id="A0A1I0WR14"/>
<evidence type="ECO:0000256" key="9">
    <source>
        <dbReference type="PROSITE-ProRule" id="PRU00433"/>
    </source>
</evidence>
<sequence>MRNAGFGLVLSVLPYAAAAEGFATLKGHGGPIMDIAVNPRTDVVASASFDNSIGLWTETEPAWREGHDAAVVALLWLPDGRLVSGGDDFDIILWGDSPQRLEGHKGKVASLALSPKADLIASASWDGTIGLWPVGGGPPRFLEGHDGAVNDVAFSARGELLSASADGTIRVWDIASGEGRVLLGNGFGINRLAVDRAGKWLAFGAVDGATRVVSLPDAAPLKDFSFDRRPILAMDQSPSVPLLAVGDGHGYIMVIDTALWRIVHDFHATLRGPIWALSFSSDGDTLYAGGIEDIVYSWPVDGLQNYEPVDPAPRSFQLAPETMGNGERQFQRKCSVCHDLSPGPSRRAGPSLYQLFGRPAGALPDYPYSDTLDAGDLIWTAETIDALFDLGPEHYIPGSKMPMQRITEQKDRDDLIEFLKTATAPQEN</sequence>
<evidence type="ECO:0000256" key="6">
    <source>
        <dbReference type="ARBA" id="ARBA00022982"/>
    </source>
</evidence>
<evidence type="ECO:0000256" key="7">
    <source>
        <dbReference type="ARBA" id="ARBA00023004"/>
    </source>
</evidence>
<dbReference type="CDD" id="cd00200">
    <property type="entry name" value="WD40"/>
    <property type="match status" value="1"/>
</dbReference>
<reference evidence="12 13" key="1">
    <citation type="submission" date="2016-10" db="EMBL/GenBank/DDBJ databases">
        <authorList>
            <person name="de Groot N.N."/>
        </authorList>
    </citation>
    <scope>NUCLEOTIDE SEQUENCE [LARGE SCALE GENOMIC DNA]</scope>
    <source>
        <strain evidence="12 13">DSM 29316</strain>
    </source>
</reference>
<organism evidence="12 13">
    <name type="scientific">Poseidonocella pacifica</name>
    <dbReference type="NCBI Taxonomy" id="871651"/>
    <lineage>
        <taxon>Bacteria</taxon>
        <taxon>Pseudomonadati</taxon>
        <taxon>Pseudomonadota</taxon>
        <taxon>Alphaproteobacteria</taxon>
        <taxon>Rhodobacterales</taxon>
        <taxon>Roseobacteraceae</taxon>
        <taxon>Poseidonocella</taxon>
    </lineage>
</organism>
<dbReference type="Pfam" id="PF00400">
    <property type="entry name" value="WD40"/>
    <property type="match status" value="5"/>
</dbReference>
<dbReference type="PRINTS" id="PR00604">
    <property type="entry name" value="CYTCHRMECIAB"/>
</dbReference>
<dbReference type="SUPFAM" id="SSF46626">
    <property type="entry name" value="Cytochrome c"/>
    <property type="match status" value="1"/>
</dbReference>
<feature type="repeat" description="WD" evidence="8">
    <location>
        <begin position="25"/>
        <end position="56"/>
    </location>
</feature>
<feature type="repeat" description="WD" evidence="8">
    <location>
        <begin position="64"/>
        <end position="94"/>
    </location>
</feature>
<keyword evidence="6" id="KW-0249">Electron transport</keyword>